<protein>
    <submittedName>
        <fullName evidence="1">Unnamed protein product</fullName>
    </submittedName>
</protein>
<comment type="caution">
    <text evidence="1">The sequence shown here is derived from an EMBL/GenBank/DDBJ whole genome shotgun (WGS) entry which is preliminary data.</text>
</comment>
<accession>A0A9W6TKY1</accession>
<evidence type="ECO:0000313" key="2">
    <source>
        <dbReference type="Proteomes" id="UP001165083"/>
    </source>
</evidence>
<dbReference type="Proteomes" id="UP001165083">
    <property type="component" value="Unassembled WGS sequence"/>
</dbReference>
<gene>
    <name evidence="1" type="ORF">Plil01_000570800</name>
</gene>
<sequence>MASTPRSSDDASTMNYIGDWLDLEQRDADENRNFNVDKVTPMSSPMRGFVAVAHFSSSVHPFTSAAVSLVPQETMQRLRETMHRLEARYQETLARGILEPTAVQSSVDETAARFSAQEATGESSEVVSPSQYVELIEEGARLKDENFHFRQALHEKNKFQETLERLYDDFHQPLTQEEINMRRCVFEDECAHDTWTSLTEEEVWAYIRATHERVAATLQAISQRAVSRRLDPTVKPLPPFLGWQVRFHRENDELLFSFEKPFYHVTALQAMQHTWNNELTMQSYRKPVDVATQSMTVFQLINDDTYVFRRRMRLRGQIFTTHYLRFRLKTNSGYAIGHCTVNKKPAEPEDGVWAANLSLWTDFNAAWSELDKEFCVVRISGRTNVDATDSAATQAAVDIIFGLLRWENLNIGPVFTFTSS</sequence>
<name>A0A9W6TKY1_9STRA</name>
<reference evidence="1" key="1">
    <citation type="submission" date="2023-04" db="EMBL/GenBank/DDBJ databases">
        <title>Phytophthora lilii NBRC 32176.</title>
        <authorList>
            <person name="Ichikawa N."/>
            <person name="Sato H."/>
            <person name="Tonouchi N."/>
        </authorList>
    </citation>
    <scope>NUCLEOTIDE SEQUENCE</scope>
    <source>
        <strain evidence="1">NBRC 32176</strain>
    </source>
</reference>
<dbReference type="AlphaFoldDB" id="A0A9W6TKY1"/>
<proteinExistence type="predicted"/>
<keyword evidence="2" id="KW-1185">Reference proteome</keyword>
<organism evidence="1 2">
    <name type="scientific">Phytophthora lilii</name>
    <dbReference type="NCBI Taxonomy" id="2077276"/>
    <lineage>
        <taxon>Eukaryota</taxon>
        <taxon>Sar</taxon>
        <taxon>Stramenopiles</taxon>
        <taxon>Oomycota</taxon>
        <taxon>Peronosporomycetes</taxon>
        <taxon>Peronosporales</taxon>
        <taxon>Peronosporaceae</taxon>
        <taxon>Phytophthora</taxon>
    </lineage>
</organism>
<dbReference type="OrthoDB" id="167464at2759"/>
<evidence type="ECO:0000313" key="1">
    <source>
        <dbReference type="EMBL" id="GMF16171.1"/>
    </source>
</evidence>
<dbReference type="EMBL" id="BSXW01000244">
    <property type="protein sequence ID" value="GMF16171.1"/>
    <property type="molecule type" value="Genomic_DNA"/>
</dbReference>